<dbReference type="Proteomes" id="UP000075320">
    <property type="component" value="Unassembled WGS sequence"/>
</dbReference>
<dbReference type="InterPro" id="IPR027417">
    <property type="entry name" value="P-loop_NTPase"/>
</dbReference>
<dbReference type="InterPro" id="IPR052922">
    <property type="entry name" value="Cytidylate_Kinase-2"/>
</dbReference>
<evidence type="ECO:0000313" key="1">
    <source>
        <dbReference type="EMBL" id="KYG62396.1"/>
    </source>
</evidence>
<organism evidence="1 2">
    <name type="scientific">Bdellovibrio bacteriovorus</name>
    <dbReference type="NCBI Taxonomy" id="959"/>
    <lineage>
        <taxon>Bacteria</taxon>
        <taxon>Pseudomonadati</taxon>
        <taxon>Bdellovibrionota</taxon>
        <taxon>Bdellovibrionia</taxon>
        <taxon>Bdellovibrionales</taxon>
        <taxon>Pseudobdellovibrionaceae</taxon>
        <taxon>Bdellovibrio</taxon>
    </lineage>
</organism>
<dbReference type="PANTHER" id="PTHR37816">
    <property type="entry name" value="YALI0E33011P"/>
    <property type="match status" value="1"/>
</dbReference>
<sequence>MRQNAPQKVMVVGNVAAGKTRLSRRLATLWDLPLMHIDSVQFLPGMKIRALPEIRTAIKAIENQERWLIDGYGPLDMLENRFKLADRIIFIDFPLWRHQWWLVKRQIKNLWSRRPELPPECDERNWEHTQKMFKVLKSAHKQMRPELLRIFAREEFKSKVLIVKTLRDWRRVYKTGSF</sequence>
<comment type="caution">
    <text evidence="1">The sequence shown here is derived from an EMBL/GenBank/DDBJ whole genome shotgun (WGS) entry which is preliminary data.</text>
</comment>
<keyword evidence="2" id="KW-1185">Reference proteome</keyword>
<dbReference type="SUPFAM" id="SSF52540">
    <property type="entry name" value="P-loop containing nucleoside triphosphate hydrolases"/>
    <property type="match status" value="1"/>
</dbReference>
<name>A0A150WHK4_BDEBC</name>
<dbReference type="AlphaFoldDB" id="A0A150WHK4"/>
<accession>A0A150WHK4</accession>
<dbReference type="EMBL" id="LUKE01000005">
    <property type="protein sequence ID" value="KYG62396.1"/>
    <property type="molecule type" value="Genomic_DNA"/>
</dbReference>
<proteinExistence type="predicted"/>
<dbReference type="PANTHER" id="PTHR37816:SF2">
    <property type="entry name" value="DNA TOPOLOGY MODULATION PROTEIN FLAR-RELATED PROTEIN"/>
    <property type="match status" value="1"/>
</dbReference>
<evidence type="ECO:0008006" key="3">
    <source>
        <dbReference type="Google" id="ProtNLM"/>
    </source>
</evidence>
<reference evidence="1 2" key="1">
    <citation type="submission" date="2016-03" db="EMBL/GenBank/DDBJ databases">
        <authorList>
            <person name="Ploux O."/>
        </authorList>
    </citation>
    <scope>NUCLEOTIDE SEQUENCE [LARGE SCALE GENOMIC DNA]</scope>
    <source>
        <strain evidence="1 2">R0</strain>
    </source>
</reference>
<dbReference type="OrthoDB" id="5296079at2"/>
<evidence type="ECO:0000313" key="2">
    <source>
        <dbReference type="Proteomes" id="UP000075320"/>
    </source>
</evidence>
<protein>
    <recommendedName>
        <fullName evidence="3">Adenylate kinase</fullName>
    </recommendedName>
</protein>
<dbReference type="RefSeq" id="WP_061836357.1">
    <property type="nucleotide sequence ID" value="NZ_LUKE01000005.1"/>
</dbReference>
<gene>
    <name evidence="1" type="ORF">AZI86_16300</name>
</gene>